<dbReference type="EMBL" id="JAOQNS010000009">
    <property type="protein sequence ID" value="MCW2308848.1"/>
    <property type="molecule type" value="Genomic_DNA"/>
</dbReference>
<keyword evidence="2" id="KW-1185">Reference proteome</keyword>
<evidence type="ECO:0000313" key="1">
    <source>
        <dbReference type="EMBL" id="MCW2308848.1"/>
    </source>
</evidence>
<organism evidence="1 2">
    <name type="scientific">Rhodobium gokarnense</name>
    <dbReference type="NCBI Taxonomy" id="364296"/>
    <lineage>
        <taxon>Bacteria</taxon>
        <taxon>Pseudomonadati</taxon>
        <taxon>Pseudomonadota</taxon>
        <taxon>Alphaproteobacteria</taxon>
        <taxon>Hyphomicrobiales</taxon>
        <taxon>Rhodobiaceae</taxon>
        <taxon>Rhodobium</taxon>
    </lineage>
</organism>
<dbReference type="RefSeq" id="WP_264602447.1">
    <property type="nucleotide sequence ID" value="NZ_JAOQNS010000009.1"/>
</dbReference>
<reference evidence="2" key="1">
    <citation type="submission" date="2023-07" db="EMBL/GenBank/DDBJ databases">
        <title>Genome sequencing of Purple Non-Sulfur Bacteria from various extreme environments.</title>
        <authorList>
            <person name="Mayer M."/>
        </authorList>
    </citation>
    <scope>NUCLEOTIDE SEQUENCE [LARGE SCALE GENOMIC DNA]</scope>
    <source>
        <strain evidence="2">DSM 17935</strain>
    </source>
</reference>
<comment type="caution">
    <text evidence="1">The sequence shown here is derived from an EMBL/GenBank/DDBJ whole genome shotgun (WGS) entry which is preliminary data.</text>
</comment>
<accession>A0ABT3HEL9</accession>
<protein>
    <submittedName>
        <fullName evidence="1">Uncharacterized protein</fullName>
    </submittedName>
</protein>
<evidence type="ECO:0000313" key="2">
    <source>
        <dbReference type="Proteomes" id="UP001209755"/>
    </source>
</evidence>
<name>A0ABT3HEL9_9HYPH</name>
<proteinExistence type="predicted"/>
<gene>
    <name evidence="1" type="ORF">M2319_003197</name>
</gene>
<sequence>MTRTYETLWDRFLNRLPTSAANDAIRTLKRGGTFKDVDFFTLKEAEQRVDDYRYNAKQAIVAYKAWKLKKAVRGLFGVFDDREGTHLRAHARAMTSIYLDARRDHADLTHLLMRSVSNDAAANGNPSKEGGSDGR</sequence>
<dbReference type="Proteomes" id="UP001209755">
    <property type="component" value="Unassembled WGS sequence"/>
</dbReference>